<protein>
    <submittedName>
        <fullName evidence="1">Uncharacterized protein</fullName>
    </submittedName>
</protein>
<reference evidence="1" key="2">
    <citation type="journal article" date="2023" name="Science">
        <title>Genomic signatures of disease resistance in endangered staghorn corals.</title>
        <authorList>
            <person name="Vollmer S.V."/>
            <person name="Selwyn J.D."/>
            <person name="Despard B.A."/>
            <person name="Roesel C.L."/>
        </authorList>
    </citation>
    <scope>NUCLEOTIDE SEQUENCE</scope>
    <source>
        <strain evidence="1">K2</strain>
    </source>
</reference>
<dbReference type="EMBL" id="JARQWQ010000134">
    <property type="protein sequence ID" value="KAK2548974.1"/>
    <property type="molecule type" value="Genomic_DNA"/>
</dbReference>
<organism evidence="1 2">
    <name type="scientific">Acropora cervicornis</name>
    <name type="common">Staghorn coral</name>
    <dbReference type="NCBI Taxonomy" id="6130"/>
    <lineage>
        <taxon>Eukaryota</taxon>
        <taxon>Metazoa</taxon>
        <taxon>Cnidaria</taxon>
        <taxon>Anthozoa</taxon>
        <taxon>Hexacorallia</taxon>
        <taxon>Scleractinia</taxon>
        <taxon>Astrocoeniina</taxon>
        <taxon>Acroporidae</taxon>
        <taxon>Acropora</taxon>
    </lineage>
</organism>
<reference evidence="1" key="1">
    <citation type="journal article" date="2023" name="G3 (Bethesda)">
        <title>Whole genome assembly and annotation of the endangered Caribbean coral Acropora cervicornis.</title>
        <authorList>
            <person name="Selwyn J.D."/>
            <person name="Vollmer S.V."/>
        </authorList>
    </citation>
    <scope>NUCLEOTIDE SEQUENCE</scope>
    <source>
        <strain evidence="1">K2</strain>
    </source>
</reference>
<dbReference type="AlphaFoldDB" id="A0AAD9UT25"/>
<evidence type="ECO:0000313" key="1">
    <source>
        <dbReference type="EMBL" id="KAK2548974.1"/>
    </source>
</evidence>
<evidence type="ECO:0000313" key="2">
    <source>
        <dbReference type="Proteomes" id="UP001249851"/>
    </source>
</evidence>
<dbReference type="Proteomes" id="UP001249851">
    <property type="component" value="Unassembled WGS sequence"/>
</dbReference>
<comment type="caution">
    <text evidence="1">The sequence shown here is derived from an EMBL/GenBank/DDBJ whole genome shotgun (WGS) entry which is preliminary data.</text>
</comment>
<proteinExistence type="predicted"/>
<gene>
    <name evidence="1" type="ORF">P5673_030723</name>
</gene>
<keyword evidence="2" id="KW-1185">Reference proteome</keyword>
<name>A0AAD9UT25_ACRCE</name>
<sequence length="233" mass="27137">MARNAASRYAMIDLYDSVDRACYPEDLGRFVQSTESISTSGNASKGEDMDACLEEVNKDSKVWQHGSMVAMDWLRIFRNLENLSKVRNWLFSIIGLKNPKDEAADSQRKYDFQDEILAWRIKLRKEKSDVSIQTLFVTAEERAVAEDIKNSSKDEILRRVLEKIQQISDEEIREPLSQKLDHLRKNINKSKKENLVIFYNEILEELQQSQAQQETAYVVEEEGQSFKIHGRFH</sequence>
<accession>A0AAD9UT25</accession>